<evidence type="ECO:0000313" key="5">
    <source>
        <dbReference type="Proteomes" id="UP000053599"/>
    </source>
</evidence>
<dbReference type="InterPro" id="IPR006073">
    <property type="entry name" value="GTP-bd"/>
</dbReference>
<keyword evidence="1" id="KW-0812">Transmembrane</keyword>
<evidence type="ECO:0000313" key="4">
    <source>
        <dbReference type="EMBL" id="KIV77966.1"/>
    </source>
</evidence>
<feature type="domain" description="T6SS Phospholipase effector Tle1-like catalytic" evidence="3">
    <location>
        <begin position="34"/>
        <end position="293"/>
    </location>
</feature>
<gene>
    <name evidence="4" type="ORF">PV11_09738</name>
</gene>
<feature type="transmembrane region" description="Helical" evidence="1">
    <location>
        <begin position="772"/>
        <end position="801"/>
    </location>
</feature>
<keyword evidence="1" id="KW-1133">Transmembrane helix</keyword>
<proteinExistence type="predicted"/>
<evidence type="ECO:0000259" key="2">
    <source>
        <dbReference type="Pfam" id="PF01926"/>
    </source>
</evidence>
<protein>
    <recommendedName>
        <fullName evidence="6">DUF2235 domain-containing protein</fullName>
    </recommendedName>
</protein>
<dbReference type="Pfam" id="PF09994">
    <property type="entry name" value="T6SS_Tle1-like_cat"/>
    <property type="match status" value="1"/>
</dbReference>
<dbReference type="CDD" id="cd00882">
    <property type="entry name" value="Ras_like_GTPase"/>
    <property type="match status" value="1"/>
</dbReference>
<dbReference type="SUPFAM" id="SSF52540">
    <property type="entry name" value="P-loop containing nucleoside triphosphate hydrolases"/>
    <property type="match status" value="1"/>
</dbReference>
<dbReference type="Gene3D" id="3.40.50.300">
    <property type="entry name" value="P-loop containing nucleotide triphosphate hydrolases"/>
    <property type="match status" value="1"/>
</dbReference>
<dbReference type="InterPro" id="IPR018712">
    <property type="entry name" value="Tle1-like_cat"/>
</dbReference>
<dbReference type="Pfam" id="PF01926">
    <property type="entry name" value="MMR_HSR1"/>
    <property type="match status" value="1"/>
</dbReference>
<dbReference type="GO" id="GO:0005525">
    <property type="term" value="F:GTP binding"/>
    <property type="evidence" value="ECO:0007669"/>
    <property type="project" value="InterPro"/>
</dbReference>
<dbReference type="STRING" id="1016849.A0A0D1WSA8"/>
<evidence type="ECO:0000259" key="3">
    <source>
        <dbReference type="Pfam" id="PF09994"/>
    </source>
</evidence>
<dbReference type="InterPro" id="IPR027417">
    <property type="entry name" value="P-loop_NTPase"/>
</dbReference>
<name>A0A0D1WSA8_9EURO</name>
<organism evidence="4 5">
    <name type="scientific">Exophiala sideris</name>
    <dbReference type="NCBI Taxonomy" id="1016849"/>
    <lineage>
        <taxon>Eukaryota</taxon>
        <taxon>Fungi</taxon>
        <taxon>Dikarya</taxon>
        <taxon>Ascomycota</taxon>
        <taxon>Pezizomycotina</taxon>
        <taxon>Eurotiomycetes</taxon>
        <taxon>Chaetothyriomycetidae</taxon>
        <taxon>Chaetothyriales</taxon>
        <taxon>Herpotrichiellaceae</taxon>
        <taxon>Exophiala</taxon>
    </lineage>
</organism>
<evidence type="ECO:0008006" key="6">
    <source>
        <dbReference type="Google" id="ProtNLM"/>
    </source>
</evidence>
<dbReference type="AlphaFoldDB" id="A0A0D1WSA8"/>
<dbReference type="EMBL" id="KN846954">
    <property type="protein sequence ID" value="KIV77966.1"/>
    <property type="molecule type" value="Genomic_DNA"/>
</dbReference>
<dbReference type="PANTHER" id="PTHR33840:SF1">
    <property type="entry name" value="TLE1 PHOSPHOLIPASE DOMAIN-CONTAINING PROTEIN"/>
    <property type="match status" value="1"/>
</dbReference>
<dbReference type="HOGENOM" id="CLU_304609_0_0_1"/>
<accession>A0A0D1WSA8</accession>
<dbReference type="OrthoDB" id="59699at2759"/>
<feature type="domain" description="G" evidence="2">
    <location>
        <begin position="466"/>
        <end position="590"/>
    </location>
</feature>
<sequence length="1050" mass="117431">MPIAELTIYSNYSNYCFQCSVLPTPRMSERTHVKRLIVCVDAEDSEKDGSPEGETNHSSIFRLKGVVSDGICYDRQGQLVEQVVRYYRAVRDGPKLLDRLKTLAPPYFEQQIHDIVKEVCEVLEEPRDELFLYGFGRGAFIVRAVAGILDILHLPKRTSVRYFDKLYQSCLDVYKARHEDDNRNGPKIMEFLRSHTTLPVQIRFLGVFDTVKYTAEGHKHDLSLVNSIQHTRHALALNESRSQLSPEFIEIPKNPAELQGRSFVQAWFIGSHIDIGGGTGHDGLALYPLQWILVESIRAGLVTQRNEKETLMNKENVLSLVFPQYSGDIPKLGGDDEAEWHVKHNNGIEVSLFDLQMVHGSSAEEDHVHGIKINPSNVLYNSHRKVFESKSGLVGYCANESYGTIIHPSVFCLLDRYPRFYEQSRFKWLKKSLANYRDRDVQDPEGGIPPWLEGMQLQASGVKAFRILVCGKTGVGKSTLINKVFGVELTEESQSYSQGDHDINQAFESPNHPGLLIHDSRGWQAGSENELDLIARFLRHRAYQKDPGEALHVIWFCVDSDVSRIEEADKRTFDTIAQYSCNVPVFVVGTKKDKLIAFRKIQLLEKFMEENGNYSESSRLANEEANRLADEQFMALRDELSRIKHYKADGFCCLSKDDTQGIRKLLHSTLELIVDDRVRVFAVAAQVVDVEQKIDSALTECMRLATHAVRTAMVPLPMSGLIGTPTVARILCEHVLQCFGFPKVLPDAVEEIMTRVVFLHLKAFMMVTLIEFLAIGTVTAGLIVATMGIGGLLGLASCVLAAQPTARMLFKCACDMILILERSFRYRGKYVSVKQIEDAATYYTTAMTTTFSGKEMLLQKHVHEEVDRLIPLSKVFSGVRLGRLRPGLEDIIYKNRFQKRDSMQPNLTPLSPEIGGREILELDGGSRSAASPVELPAEKSAIALELPAEVPAGATLPLGSSEKEAGVQLSGTSDTTTTIDDLLSWDETTSMTQTISDQAESGAADQSSLVKDVGIERVKTDNFLSRGMKAMGTKKMSSRFGLKKSKTNNS</sequence>
<dbReference type="Proteomes" id="UP000053599">
    <property type="component" value="Unassembled WGS sequence"/>
</dbReference>
<evidence type="ECO:0000256" key="1">
    <source>
        <dbReference type="SAM" id="Phobius"/>
    </source>
</evidence>
<reference evidence="4 5" key="1">
    <citation type="submission" date="2015-01" db="EMBL/GenBank/DDBJ databases">
        <title>The Genome Sequence of Exophiala sideris CBS121828.</title>
        <authorList>
            <consortium name="The Broad Institute Genomics Platform"/>
            <person name="Cuomo C."/>
            <person name="de Hoog S."/>
            <person name="Gorbushina A."/>
            <person name="Stielow B."/>
            <person name="Teixiera M."/>
            <person name="Abouelleil A."/>
            <person name="Chapman S.B."/>
            <person name="Priest M."/>
            <person name="Young S.K."/>
            <person name="Wortman J."/>
            <person name="Nusbaum C."/>
            <person name="Birren B."/>
        </authorList>
    </citation>
    <scope>NUCLEOTIDE SEQUENCE [LARGE SCALE GENOMIC DNA]</scope>
    <source>
        <strain evidence="4 5">CBS 121828</strain>
    </source>
</reference>
<keyword evidence="1" id="KW-0472">Membrane</keyword>
<dbReference type="PANTHER" id="PTHR33840">
    <property type="match status" value="1"/>
</dbReference>